<dbReference type="Pfam" id="PF08373">
    <property type="entry name" value="RAP"/>
    <property type="match status" value="1"/>
</dbReference>
<organism evidence="3 4">
    <name type="scientific">Theileria equi strain WA</name>
    <dbReference type="NCBI Taxonomy" id="1537102"/>
    <lineage>
        <taxon>Eukaryota</taxon>
        <taxon>Sar</taxon>
        <taxon>Alveolata</taxon>
        <taxon>Apicomplexa</taxon>
        <taxon>Aconoidasida</taxon>
        <taxon>Piroplasmida</taxon>
        <taxon>Theileriidae</taxon>
        <taxon>Theileria</taxon>
    </lineage>
</organism>
<evidence type="ECO:0000313" key="3">
    <source>
        <dbReference type="EMBL" id="EKX74209.1"/>
    </source>
</evidence>
<dbReference type="AlphaFoldDB" id="L1LG12"/>
<evidence type="ECO:0000256" key="1">
    <source>
        <dbReference type="SAM" id="MobiDB-lite"/>
    </source>
</evidence>
<comment type="caution">
    <text evidence="3">The sequence shown here is derived from an EMBL/GenBank/DDBJ whole genome shotgun (WGS) entry which is preliminary data.</text>
</comment>
<feature type="domain" description="RAP" evidence="2">
    <location>
        <begin position="495"/>
        <end position="567"/>
    </location>
</feature>
<dbReference type="InterPro" id="IPR013584">
    <property type="entry name" value="RAP"/>
</dbReference>
<keyword evidence="4" id="KW-1185">Reference proteome</keyword>
<sequence length="570" mass="66714">MYFTNNFSRLLTKRVGYARFRYNLTRSPTNTIDALYFHTRTSIKADKESHRDHGNTNKTDLASKRNPFGPTPHYSGRLPSVTNGRNCARGDIGLLYLEKMFDYTPKMWIKLTKMAKDRDTFMTLLTNFQRHLRGLKGKEVLELLERIRYYEIRENNEDIDVYHVIMCELAYRLTRENLRHFSILEISRLCKIFGKIKFNKEPNKNESLIPVCAENYRKTKIYELCENCKLRYGDLATQNGNDLMTILIVSFGKSILAQLKSIRKLHENLIIPYLSLVGSRNCTGCSHIVRELCIRCHKCFMSTYSLINIAILLHTIKRTRARANFIFRNIAKRLVKDNGIEDLCSKEFVTKAQSVALSQLIISCISSEYRPSEDNRRIDALLYRILVYVEKTFSNLLKYDTDDKYSYFITQLNLLNKACIVERHRLHSKIMANQQLSDFINSIPNSTRFDEAYDFKTSTTHLQVRNTLDMFNYETEVETKVYPYIVDILVKSKNLIIEVDGPYHYTTYINKSVGKILNRESSDDLFQHTLNSRLKQRLLQKSGYKFVNIPYYKWPNTTSAQVYFIASLGL</sequence>
<dbReference type="PROSITE" id="PS51286">
    <property type="entry name" value="RAP"/>
    <property type="match status" value="1"/>
</dbReference>
<dbReference type="OrthoDB" id="385235at2759"/>
<dbReference type="eggNOG" id="ENOG502SZCH">
    <property type="taxonomic scope" value="Eukaryota"/>
</dbReference>
<dbReference type="VEuPathDB" id="PiroplasmaDB:BEWA_042470"/>
<dbReference type="SMART" id="SM00952">
    <property type="entry name" value="RAP"/>
    <property type="match status" value="1"/>
</dbReference>
<evidence type="ECO:0000259" key="2">
    <source>
        <dbReference type="PROSITE" id="PS51286"/>
    </source>
</evidence>
<dbReference type="EMBL" id="ACOU01000002">
    <property type="protein sequence ID" value="EKX74209.1"/>
    <property type="molecule type" value="Genomic_DNA"/>
</dbReference>
<name>L1LG12_THEEQ</name>
<dbReference type="Proteomes" id="UP000031512">
    <property type="component" value="Unassembled WGS sequence"/>
</dbReference>
<evidence type="ECO:0000313" key="4">
    <source>
        <dbReference type="Proteomes" id="UP000031512"/>
    </source>
</evidence>
<proteinExistence type="predicted"/>
<feature type="compositionally biased region" description="Basic and acidic residues" evidence="1">
    <location>
        <begin position="46"/>
        <end position="55"/>
    </location>
</feature>
<dbReference type="GeneID" id="15807657"/>
<accession>L1LG12</accession>
<dbReference type="Gene3D" id="3.40.960.10">
    <property type="entry name" value="VSR Endonuclease"/>
    <property type="match status" value="1"/>
</dbReference>
<reference evidence="3 4" key="1">
    <citation type="journal article" date="2012" name="BMC Genomics">
        <title>Comparative genomic analysis and phylogenetic position of Theileria equi.</title>
        <authorList>
            <person name="Kappmeyer L.S."/>
            <person name="Thiagarajan M."/>
            <person name="Herndon D.R."/>
            <person name="Ramsay J.D."/>
            <person name="Caler E."/>
            <person name="Djikeng A."/>
            <person name="Gillespie J.J."/>
            <person name="Lau A.O."/>
            <person name="Roalson E.H."/>
            <person name="Silva J.C."/>
            <person name="Silva M.G."/>
            <person name="Suarez C.E."/>
            <person name="Ueti M.W."/>
            <person name="Nene V.M."/>
            <person name="Mealey R.H."/>
            <person name="Knowles D.P."/>
            <person name="Brayton K.A."/>
        </authorList>
    </citation>
    <scope>NUCLEOTIDE SEQUENCE [LARGE SCALE GENOMIC DNA]</scope>
    <source>
        <strain evidence="3 4">WA</strain>
    </source>
</reference>
<dbReference type="KEGG" id="beq:BEWA_042470"/>
<dbReference type="RefSeq" id="XP_004833661.1">
    <property type="nucleotide sequence ID" value="XM_004833604.1"/>
</dbReference>
<feature type="region of interest" description="Disordered" evidence="1">
    <location>
        <begin position="46"/>
        <end position="80"/>
    </location>
</feature>
<protein>
    <recommendedName>
        <fullName evidence="2">RAP domain-containing protein</fullName>
    </recommendedName>
</protein>
<gene>
    <name evidence="3" type="ORF">BEWA_042470</name>
</gene>